<organism evidence="13 14">
    <name type="scientific">Limosilactobacillus mucosae</name>
    <name type="common">Lactobacillus mucosae</name>
    <dbReference type="NCBI Taxonomy" id="97478"/>
    <lineage>
        <taxon>Bacteria</taxon>
        <taxon>Bacillati</taxon>
        <taxon>Bacillota</taxon>
        <taxon>Bacilli</taxon>
        <taxon>Lactobacillales</taxon>
        <taxon>Lactobacillaceae</taxon>
        <taxon>Limosilactobacillus</taxon>
    </lineage>
</organism>
<dbReference type="InterPro" id="IPR004101">
    <property type="entry name" value="Mur_ligase_C"/>
</dbReference>
<reference evidence="13" key="1">
    <citation type="submission" date="2023-01" db="EMBL/GenBank/DDBJ databases">
        <title>Genome analysis of 13 Lactobacillus isolated from gut of wild boar.</title>
        <authorList>
            <person name="Papp P."/>
            <person name="Libisch B."/>
            <person name="Nagy T."/>
            <person name="Olasz F."/>
        </authorList>
    </citation>
    <scope>NUCLEOTIDE SEQUENCE</scope>
    <source>
        <strain evidence="13">F146</strain>
    </source>
</reference>
<dbReference type="Proteomes" id="UP001220670">
    <property type="component" value="Unassembled WGS sequence"/>
</dbReference>
<dbReference type="Gene3D" id="3.40.1190.10">
    <property type="entry name" value="Mur-like, catalytic domain"/>
    <property type="match status" value="1"/>
</dbReference>
<evidence type="ECO:0000256" key="6">
    <source>
        <dbReference type="ARBA" id="ARBA00022840"/>
    </source>
</evidence>
<accession>A0AAJ1HTB5</accession>
<evidence type="ECO:0000256" key="5">
    <source>
        <dbReference type="ARBA" id="ARBA00022741"/>
    </source>
</evidence>
<comment type="similarity">
    <text evidence="1 10">Belongs to the folylpolyglutamate synthase family.</text>
</comment>
<dbReference type="PIRSF" id="PIRSF001563">
    <property type="entry name" value="Folylpolyglu_synth"/>
    <property type="match status" value="1"/>
</dbReference>
<dbReference type="AlphaFoldDB" id="A0AAJ1HTB5"/>
<evidence type="ECO:0000256" key="1">
    <source>
        <dbReference type="ARBA" id="ARBA00008276"/>
    </source>
</evidence>
<dbReference type="PANTHER" id="PTHR11136:SF0">
    <property type="entry name" value="DIHYDROFOLATE SYNTHETASE-RELATED"/>
    <property type="match status" value="1"/>
</dbReference>
<dbReference type="Gene3D" id="3.90.190.20">
    <property type="entry name" value="Mur ligase, C-terminal domain"/>
    <property type="match status" value="1"/>
</dbReference>
<keyword evidence="4" id="KW-0479">Metal-binding</keyword>
<evidence type="ECO:0000259" key="11">
    <source>
        <dbReference type="Pfam" id="PF02875"/>
    </source>
</evidence>
<dbReference type="GO" id="GO:0004326">
    <property type="term" value="F:tetrahydrofolylpolyglutamate synthase activity"/>
    <property type="evidence" value="ECO:0007669"/>
    <property type="project" value="UniProtKB-EC"/>
</dbReference>
<evidence type="ECO:0000256" key="9">
    <source>
        <dbReference type="ARBA" id="ARBA00047493"/>
    </source>
</evidence>
<comment type="caution">
    <text evidence="13">The sequence shown here is derived from an EMBL/GenBank/DDBJ whole genome shotgun (WGS) entry which is preliminary data.</text>
</comment>
<feature type="domain" description="Mur ligase central" evidence="12">
    <location>
        <begin position="54"/>
        <end position="280"/>
    </location>
</feature>
<dbReference type="GO" id="GO:0005524">
    <property type="term" value="F:ATP binding"/>
    <property type="evidence" value="ECO:0007669"/>
    <property type="project" value="UniProtKB-KW"/>
</dbReference>
<evidence type="ECO:0000256" key="2">
    <source>
        <dbReference type="ARBA" id="ARBA00013025"/>
    </source>
</evidence>
<sequence length="434" mass="47554">MSNEQTSRDQMSYERIIDSLNPQMRGGDNDRVGMLKHVLAKLHHPDQQFRIIHVAGTNGKGSTGTMIAQCLHQAGQKVGHFSSPAMVDQREQIQIDGCLIEKSAFAATYEKIVQQLPDDLNADDLTVFEWWTLIMLQYFADQKVDWAVIECGLGGQNDATNAIEAPKLAVITHIALDHTRILGPTIKDIAQAKAGIIKPGTGAVILAPNQDQAARAQIIKRAQACQVPVLDSEKTVQLTVLDQSWAGTRLQLKLPGAELECQFSMLGTFQLDNLKTALTAVDWLNQAELEITPERIAAVLANIVIPGRLQKIGTQPLSFLDGAHNPDAAVRLIQTLDQLGHPQKLVLVLGFLKDKNVAQMVQTYQKLNAQIILTTPDQPKRAMAAKDLQQYLPNALVIADAWTAYQKAVALAGADGMVLVTGSFYLIKEIEARI</sequence>
<dbReference type="GO" id="GO:0008841">
    <property type="term" value="F:dihydrofolate synthase activity"/>
    <property type="evidence" value="ECO:0007669"/>
    <property type="project" value="TreeGrafter"/>
</dbReference>
<dbReference type="Pfam" id="PF02875">
    <property type="entry name" value="Mur_ligase_C"/>
    <property type="match status" value="1"/>
</dbReference>
<dbReference type="SUPFAM" id="SSF53244">
    <property type="entry name" value="MurD-like peptide ligases, peptide-binding domain"/>
    <property type="match status" value="1"/>
</dbReference>
<gene>
    <name evidence="13" type="ORF">PO250_08425</name>
</gene>
<evidence type="ECO:0000259" key="12">
    <source>
        <dbReference type="Pfam" id="PF08245"/>
    </source>
</evidence>
<name>A0AAJ1HTB5_LIMMU</name>
<evidence type="ECO:0000256" key="4">
    <source>
        <dbReference type="ARBA" id="ARBA00022723"/>
    </source>
</evidence>
<dbReference type="EC" id="6.3.2.17" evidence="2"/>
<evidence type="ECO:0000256" key="7">
    <source>
        <dbReference type="ARBA" id="ARBA00022842"/>
    </source>
</evidence>
<evidence type="ECO:0000256" key="10">
    <source>
        <dbReference type="PIRNR" id="PIRNR001563"/>
    </source>
</evidence>
<keyword evidence="7" id="KW-0460">Magnesium</keyword>
<dbReference type="InterPro" id="IPR036615">
    <property type="entry name" value="Mur_ligase_C_dom_sf"/>
</dbReference>
<dbReference type="GO" id="GO:0046872">
    <property type="term" value="F:metal ion binding"/>
    <property type="evidence" value="ECO:0007669"/>
    <property type="project" value="UniProtKB-KW"/>
</dbReference>
<dbReference type="InterPro" id="IPR036565">
    <property type="entry name" value="Mur-like_cat_sf"/>
</dbReference>
<keyword evidence="3 10" id="KW-0436">Ligase</keyword>
<dbReference type="RefSeq" id="WP_272209345.1">
    <property type="nucleotide sequence ID" value="NZ_JAQOMV010000032.1"/>
</dbReference>
<dbReference type="GO" id="GO:0005737">
    <property type="term" value="C:cytoplasm"/>
    <property type="evidence" value="ECO:0007669"/>
    <property type="project" value="TreeGrafter"/>
</dbReference>
<comment type="catalytic activity">
    <reaction evidence="9">
        <text>(6S)-5,6,7,8-tetrahydrofolyl-(gamma-L-Glu)(n) + L-glutamate + ATP = (6S)-5,6,7,8-tetrahydrofolyl-(gamma-L-Glu)(n+1) + ADP + phosphate + H(+)</text>
        <dbReference type="Rhea" id="RHEA:10580"/>
        <dbReference type="Rhea" id="RHEA-COMP:14738"/>
        <dbReference type="Rhea" id="RHEA-COMP:14740"/>
        <dbReference type="ChEBI" id="CHEBI:15378"/>
        <dbReference type="ChEBI" id="CHEBI:29985"/>
        <dbReference type="ChEBI" id="CHEBI:30616"/>
        <dbReference type="ChEBI" id="CHEBI:43474"/>
        <dbReference type="ChEBI" id="CHEBI:141005"/>
        <dbReference type="ChEBI" id="CHEBI:456216"/>
        <dbReference type="EC" id="6.3.2.17"/>
    </reaction>
</comment>
<evidence type="ECO:0000313" key="13">
    <source>
        <dbReference type="EMBL" id="MDC2830318.1"/>
    </source>
</evidence>
<protein>
    <recommendedName>
        <fullName evidence="2">tetrahydrofolate synthase</fullName>
        <ecNumber evidence="2">6.3.2.17</ecNumber>
    </recommendedName>
    <alternativeName>
        <fullName evidence="8">Tetrahydrofolylpolyglutamate synthase</fullName>
    </alternativeName>
</protein>
<keyword evidence="5 10" id="KW-0547">Nucleotide-binding</keyword>
<evidence type="ECO:0000256" key="3">
    <source>
        <dbReference type="ARBA" id="ARBA00022598"/>
    </source>
</evidence>
<dbReference type="InterPro" id="IPR013221">
    <property type="entry name" value="Mur_ligase_cen"/>
</dbReference>
<evidence type="ECO:0000313" key="14">
    <source>
        <dbReference type="Proteomes" id="UP001220670"/>
    </source>
</evidence>
<dbReference type="PANTHER" id="PTHR11136">
    <property type="entry name" value="FOLYLPOLYGLUTAMATE SYNTHASE-RELATED"/>
    <property type="match status" value="1"/>
</dbReference>
<feature type="domain" description="Mur ligase C-terminal" evidence="11">
    <location>
        <begin position="307"/>
        <end position="424"/>
    </location>
</feature>
<dbReference type="NCBIfam" id="TIGR01499">
    <property type="entry name" value="folC"/>
    <property type="match status" value="1"/>
</dbReference>
<proteinExistence type="inferred from homology"/>
<dbReference type="InterPro" id="IPR001645">
    <property type="entry name" value="Folylpolyglutamate_synth"/>
</dbReference>
<dbReference type="EMBL" id="JAQONE010000024">
    <property type="protein sequence ID" value="MDC2830318.1"/>
    <property type="molecule type" value="Genomic_DNA"/>
</dbReference>
<dbReference type="SUPFAM" id="SSF53623">
    <property type="entry name" value="MurD-like peptide ligases, catalytic domain"/>
    <property type="match status" value="1"/>
</dbReference>
<dbReference type="Pfam" id="PF08245">
    <property type="entry name" value="Mur_ligase_M"/>
    <property type="match status" value="1"/>
</dbReference>
<keyword evidence="6 10" id="KW-0067">ATP-binding</keyword>
<evidence type="ECO:0000256" key="8">
    <source>
        <dbReference type="ARBA" id="ARBA00030592"/>
    </source>
</evidence>